<name>A0A4U0X955_9PEZI</name>
<proteinExistence type="predicted"/>
<dbReference type="AlphaFoldDB" id="A0A4U0X955"/>
<dbReference type="InterPro" id="IPR000182">
    <property type="entry name" value="GNAT_dom"/>
</dbReference>
<dbReference type="OrthoDB" id="329272at2759"/>
<evidence type="ECO:0000313" key="3">
    <source>
        <dbReference type="Proteomes" id="UP000309340"/>
    </source>
</evidence>
<feature type="domain" description="N-acetyltransferase" evidence="1">
    <location>
        <begin position="38"/>
        <end position="265"/>
    </location>
</feature>
<dbReference type="Pfam" id="PF00583">
    <property type="entry name" value="Acetyltransf_1"/>
    <property type="match status" value="1"/>
</dbReference>
<sequence>MSVSTRSEFVDFIVPLRERLELYDPTKPPSDQPKNDAADITRAIPQGFKDAMSVREEVFVTEQSVPLENEFDEDDKRSFHWVAFASVPAKHSSPEITAAEDHGQANRRVSNSTKIPIGTIRLVPPPHPPHPTPGSHHKIDALEGDLRTDSTSVHDKKEGYIKLGRLAVIPEFRKAGISRLLVDTALAYARNHPYEVMPGWDPAKLESMKLESDRGVNIDWNGLVLVHAQVGVQKVWRKYGFETDKSMGSWEEEGIEHVGMWRKLDVSAARRRSKVWLGGMGSPLGSP</sequence>
<dbReference type="GO" id="GO:0006048">
    <property type="term" value="P:UDP-N-acetylglucosamine biosynthetic process"/>
    <property type="evidence" value="ECO:0007669"/>
    <property type="project" value="UniProtKB-UniPathway"/>
</dbReference>
<dbReference type="EMBL" id="NAJQ01000369">
    <property type="protein sequence ID" value="TKA71065.1"/>
    <property type="molecule type" value="Genomic_DNA"/>
</dbReference>
<dbReference type="UniPathway" id="UPA00113">
    <property type="reaction ID" value="UER00529"/>
</dbReference>
<keyword evidence="3" id="KW-1185">Reference proteome</keyword>
<protein>
    <recommendedName>
        <fullName evidence="1">N-acetyltransferase domain-containing protein</fullName>
    </recommendedName>
</protein>
<dbReference type="Gene3D" id="3.40.630.30">
    <property type="match status" value="1"/>
</dbReference>
<reference evidence="2 3" key="1">
    <citation type="submission" date="2017-03" db="EMBL/GenBank/DDBJ databases">
        <title>Genomes of endolithic fungi from Antarctica.</title>
        <authorList>
            <person name="Coleine C."/>
            <person name="Masonjones S."/>
            <person name="Stajich J.E."/>
        </authorList>
    </citation>
    <scope>NUCLEOTIDE SEQUENCE [LARGE SCALE GENOMIC DNA]</scope>
    <source>
        <strain evidence="2 3">CCFEE 5184</strain>
    </source>
</reference>
<gene>
    <name evidence="2" type="ORF">B0A55_07232</name>
</gene>
<dbReference type="SUPFAM" id="SSF55729">
    <property type="entry name" value="Acyl-CoA N-acyltransferases (Nat)"/>
    <property type="match status" value="1"/>
</dbReference>
<dbReference type="GO" id="GO:0016747">
    <property type="term" value="F:acyltransferase activity, transferring groups other than amino-acyl groups"/>
    <property type="evidence" value="ECO:0007669"/>
    <property type="project" value="InterPro"/>
</dbReference>
<dbReference type="PROSITE" id="PS51186">
    <property type="entry name" value="GNAT"/>
    <property type="match status" value="1"/>
</dbReference>
<dbReference type="CDD" id="cd04301">
    <property type="entry name" value="NAT_SF"/>
    <property type="match status" value="1"/>
</dbReference>
<comment type="caution">
    <text evidence="2">The sequence shown here is derived from an EMBL/GenBank/DDBJ whole genome shotgun (WGS) entry which is preliminary data.</text>
</comment>
<dbReference type="InterPro" id="IPR016181">
    <property type="entry name" value="Acyl_CoA_acyltransferase"/>
</dbReference>
<evidence type="ECO:0000259" key="1">
    <source>
        <dbReference type="PROSITE" id="PS51186"/>
    </source>
</evidence>
<accession>A0A4U0X955</accession>
<dbReference type="Proteomes" id="UP000309340">
    <property type="component" value="Unassembled WGS sequence"/>
</dbReference>
<organism evidence="2 3">
    <name type="scientific">Friedmanniomyces simplex</name>
    <dbReference type="NCBI Taxonomy" id="329884"/>
    <lineage>
        <taxon>Eukaryota</taxon>
        <taxon>Fungi</taxon>
        <taxon>Dikarya</taxon>
        <taxon>Ascomycota</taxon>
        <taxon>Pezizomycotina</taxon>
        <taxon>Dothideomycetes</taxon>
        <taxon>Dothideomycetidae</taxon>
        <taxon>Mycosphaerellales</taxon>
        <taxon>Teratosphaeriaceae</taxon>
        <taxon>Friedmanniomyces</taxon>
    </lineage>
</organism>
<evidence type="ECO:0000313" key="2">
    <source>
        <dbReference type="EMBL" id="TKA71065.1"/>
    </source>
</evidence>